<dbReference type="GO" id="GO:0005576">
    <property type="term" value="C:extracellular region"/>
    <property type="evidence" value="ECO:0007669"/>
    <property type="project" value="InterPro"/>
</dbReference>
<evidence type="ECO:0000259" key="1">
    <source>
        <dbReference type="Pfam" id="PF03496"/>
    </source>
</evidence>
<dbReference type="EMBL" id="JABZGR010000001">
    <property type="protein sequence ID" value="MBF0969507.1"/>
    <property type="molecule type" value="Genomic_DNA"/>
</dbReference>
<reference evidence="2" key="1">
    <citation type="submission" date="2020-04" db="EMBL/GenBank/DDBJ databases">
        <title>Deep metagenomics examines the oral microbiome during advanced dental caries in children, revealing novel taxa and co-occurrences with host molecules.</title>
        <authorList>
            <person name="Baker J.L."/>
            <person name="Morton J.T."/>
            <person name="Dinis M."/>
            <person name="Alvarez R."/>
            <person name="Tran N.C."/>
            <person name="Knight R."/>
            <person name="Edlund A."/>
        </authorList>
    </citation>
    <scope>NUCLEOTIDE SEQUENCE</scope>
    <source>
        <strain evidence="2">JCVI_34_bin.1</strain>
    </source>
</reference>
<proteinExistence type="predicted"/>
<dbReference type="Pfam" id="PF03496">
    <property type="entry name" value="ADPrib_exo_Tox"/>
    <property type="match status" value="1"/>
</dbReference>
<evidence type="ECO:0000313" key="2">
    <source>
        <dbReference type="EMBL" id="MBF0969507.1"/>
    </source>
</evidence>
<organism evidence="2 3">
    <name type="scientific">Alloprevotella tannerae</name>
    <dbReference type="NCBI Taxonomy" id="76122"/>
    <lineage>
        <taxon>Bacteria</taxon>
        <taxon>Pseudomonadati</taxon>
        <taxon>Bacteroidota</taxon>
        <taxon>Bacteroidia</taxon>
        <taxon>Bacteroidales</taxon>
        <taxon>Prevotellaceae</taxon>
        <taxon>Alloprevotella</taxon>
    </lineage>
</organism>
<gene>
    <name evidence="2" type="ORF">HXK21_00480</name>
</gene>
<dbReference type="Gene3D" id="3.90.176.10">
    <property type="entry name" value="Toxin ADP-ribosyltransferase, Chain A, domain 1"/>
    <property type="match status" value="1"/>
</dbReference>
<sequence>MGKYLSGKALQQAVFKRTEGYADNVRKIYQDSLGKIIDIVKGTELDEGTPFSFSAYGYSEEVTPILRSMYSKVYKEIKGGAKNEWMMAADNNDELVKSIFGVASIEDHHFARFFQRNLEALDTFFARKEHGLNLSQKIWRYTEQLKTELEDSLALAIGEGTPANRLATKIQQYLQDPDRFYRRFRVKIGEDENGQPIYGRIWKRRIWSATDQSYKWIDDDPRKYHPGKGMYRSSYRNAQRLARTETNIAYRSSDYERWQQLPFVIGIKICLSNNHPVPDICDDLKGIYPSDTKFTGFHPNCRCYAKPVLADKATLDKMLEKIMDDENPAEIKDPGIVNEPPGTFRTWMRDNQERYEKAKGKGTLGYFFKDNQSLVEKAIYGLSPAEKKALSYSDKLVDPLAILKKYGADGLDNLYSAVSAKLSTMLQGTLQQQKSTLEFEINWVKQYKKYATWEEAAAAYQKALDKVNLQIQKEEIQDLAAGVDNFLADHPGSKVVKKLKKQIQDALDADDLTTAKDLINFANSKVEAYNTQQAKKAIKASVTESTTDIEAYCDENRTFESKVWSQEDFNKFQPRMIKDTQKGWLNGSHEARQSIIDYTNGDYYSVNKSYYLDHTGCEQGKLMSEIIDHCVLSEDTVLRRGTDFSELGSIFGDEFKRLLDAGDVAGLNKLAGCKGVNEGFISTSFDMKGGFSGAVDLRIYAPKGTQAIYAKPISIYGDQLGKEWNAMTARTDFLQGRENEVVVNRGYQLRFVKAEPGQYHGSNVTIYVELLTRDARAVI</sequence>
<accession>A0A929WYE4</accession>
<feature type="domain" description="ADP ribosyltransferase" evidence="1">
    <location>
        <begin position="576"/>
        <end position="757"/>
    </location>
</feature>
<evidence type="ECO:0000313" key="3">
    <source>
        <dbReference type="Proteomes" id="UP000704068"/>
    </source>
</evidence>
<dbReference type="InterPro" id="IPR003540">
    <property type="entry name" value="ADP-ribosyltransferase"/>
</dbReference>
<comment type="caution">
    <text evidence="2">The sequence shown here is derived from an EMBL/GenBank/DDBJ whole genome shotgun (WGS) entry which is preliminary data.</text>
</comment>
<dbReference type="SUPFAM" id="SSF56399">
    <property type="entry name" value="ADP-ribosylation"/>
    <property type="match status" value="1"/>
</dbReference>
<dbReference type="Proteomes" id="UP000704068">
    <property type="component" value="Unassembled WGS sequence"/>
</dbReference>
<dbReference type="AlphaFoldDB" id="A0A929WYE4"/>
<protein>
    <recommendedName>
        <fullName evidence="1">ADP ribosyltransferase domain-containing protein</fullName>
    </recommendedName>
</protein>
<name>A0A929WYE4_9BACT</name>
<dbReference type="RefSeq" id="WP_303762460.1">
    <property type="nucleotide sequence ID" value="NZ_JABZGR010000001.1"/>
</dbReference>